<dbReference type="Proteomes" id="UP000448867">
    <property type="component" value="Unassembled WGS sequence"/>
</dbReference>
<dbReference type="AlphaFoldDB" id="A0A7X2IWK6"/>
<comment type="caution">
    <text evidence="2">The sequence shown here is derived from an EMBL/GenBank/DDBJ whole genome shotgun (WGS) entry which is preliminary data.</text>
</comment>
<keyword evidence="3" id="KW-1185">Reference proteome</keyword>
<gene>
    <name evidence="2" type="ORF">GJU40_02105</name>
</gene>
<accession>A0A7X2IWK6</accession>
<dbReference type="Pfam" id="PF21747">
    <property type="entry name" value="YpoC"/>
    <property type="match status" value="1"/>
</dbReference>
<name>A0A7X2IWK6_9BACI</name>
<feature type="domain" description="YpoC-like" evidence="1">
    <location>
        <begin position="59"/>
        <end position="167"/>
    </location>
</feature>
<dbReference type="EMBL" id="WKKI01000002">
    <property type="protein sequence ID" value="MRX70960.1"/>
    <property type="molecule type" value="Genomic_DNA"/>
</dbReference>
<dbReference type="InterPro" id="IPR048427">
    <property type="entry name" value="YpoC"/>
</dbReference>
<sequence>MAEIVIPAEFRIPPFYDEDYIAVSLEGKSIQEVLLQYPFIFDILNKNGQAWHTPWNTPEQTLPLLLEAWKVSEKSMLTSLQKKQLNGKQTAISAALLINCICWSASLPVEEAVSLIQLQQSSNAPVNCRERLQFVLSRPEQYHSFIQLQQLFEEFKKIYAVQQAIKKRHF</sequence>
<evidence type="ECO:0000313" key="3">
    <source>
        <dbReference type="Proteomes" id="UP000448867"/>
    </source>
</evidence>
<organism evidence="2 3">
    <name type="scientific">Metabacillus lacus</name>
    <dbReference type="NCBI Taxonomy" id="1983721"/>
    <lineage>
        <taxon>Bacteria</taxon>
        <taxon>Bacillati</taxon>
        <taxon>Bacillota</taxon>
        <taxon>Bacilli</taxon>
        <taxon>Bacillales</taxon>
        <taxon>Bacillaceae</taxon>
        <taxon>Metabacillus</taxon>
    </lineage>
</organism>
<dbReference type="OrthoDB" id="2360594at2"/>
<evidence type="ECO:0000313" key="2">
    <source>
        <dbReference type="EMBL" id="MRX70960.1"/>
    </source>
</evidence>
<proteinExistence type="predicted"/>
<evidence type="ECO:0000259" key="1">
    <source>
        <dbReference type="Pfam" id="PF21747"/>
    </source>
</evidence>
<protein>
    <recommendedName>
        <fullName evidence="1">YpoC-like domain-containing protein</fullName>
    </recommendedName>
</protein>
<dbReference type="RefSeq" id="WP_154306086.1">
    <property type="nucleotide sequence ID" value="NZ_WKKI01000002.1"/>
</dbReference>
<reference evidence="2 3" key="1">
    <citation type="submission" date="2019-11" db="EMBL/GenBank/DDBJ databases">
        <title>Bacillus lacus genome.</title>
        <authorList>
            <person name="Allen C.J."/>
            <person name="Newman J.D."/>
        </authorList>
    </citation>
    <scope>NUCLEOTIDE SEQUENCE [LARGE SCALE GENOMIC DNA]</scope>
    <source>
        <strain evidence="2 3">KCTC 33946</strain>
    </source>
</reference>